<dbReference type="EMBL" id="JABXWD010000206">
    <property type="protein sequence ID" value="MBV6342169.1"/>
    <property type="molecule type" value="Genomic_DNA"/>
</dbReference>
<evidence type="ECO:0000313" key="10">
    <source>
        <dbReference type="Proteomes" id="UP001196980"/>
    </source>
</evidence>
<dbReference type="PANTHER" id="PTHR30576">
    <property type="entry name" value="COLANIC BIOSYNTHESIS UDP-GLUCOSE LIPID CARRIER TRANSFERASE"/>
    <property type="match status" value="1"/>
</dbReference>
<sequence>MTNYRLQKALIPFFDVASIYVSIFIAHLLRHKELVLTQTINDMTLWIVTIFTAFYIFDLYDLSFRKKLIMRLLLGVICAAIGIMLFSFVFYKFFIGRGLLAMQTTGIFLFTATSRLLMYNIRHKINKPVRVVLYGPEEFIGKVSKSLDKSDKVKIDKTVFYGGRLDKKLTCKGLKRAESPVIVFVDSPKIPPLLFQHLLECRMKGMVVREMSDFYEDVLERVPIYFLEDRWFLYSRGFTVIHNDFYIRAKRLIDILLSVTFIILLAPFMLLIALIIRLESSGPALYMQKRVGQNEEPFRLRKFRSMVRDAEKNGPTWAAAADPRITRVGKVIRRLRIDELPQLFNILKGEMSFVGPRPERPAFISQLQEQIPYYSFRHIVKPGLTGWAQINYKYGASIEDAAKKLEYDIYYIKNFSLIFDIQIILRTIRVVVFGEEKGGLI</sequence>
<feature type="transmembrane region" description="Helical" evidence="7">
    <location>
        <begin position="43"/>
        <end position="60"/>
    </location>
</feature>
<feature type="transmembrane region" description="Helical" evidence="7">
    <location>
        <begin position="100"/>
        <end position="118"/>
    </location>
</feature>
<keyword evidence="4 7" id="KW-0812">Transmembrane</keyword>
<dbReference type="Pfam" id="PF02397">
    <property type="entry name" value="Bac_transf"/>
    <property type="match status" value="1"/>
</dbReference>
<evidence type="ECO:0000259" key="8">
    <source>
        <dbReference type="Pfam" id="PF02397"/>
    </source>
</evidence>
<feature type="transmembrane region" description="Helical" evidence="7">
    <location>
        <begin position="12"/>
        <end position="31"/>
    </location>
</feature>
<evidence type="ECO:0000256" key="5">
    <source>
        <dbReference type="ARBA" id="ARBA00022989"/>
    </source>
</evidence>
<organism evidence="9 10">
    <name type="scientific">Candidatus Magnetobacterium casense</name>
    <dbReference type="NCBI Taxonomy" id="1455061"/>
    <lineage>
        <taxon>Bacteria</taxon>
        <taxon>Pseudomonadati</taxon>
        <taxon>Nitrospirota</taxon>
        <taxon>Thermodesulfovibrionia</taxon>
        <taxon>Thermodesulfovibrionales</taxon>
        <taxon>Candidatus Magnetobacteriaceae</taxon>
        <taxon>Candidatus Magnetobacterium</taxon>
    </lineage>
</organism>
<evidence type="ECO:0000256" key="4">
    <source>
        <dbReference type="ARBA" id="ARBA00022692"/>
    </source>
</evidence>
<feature type="transmembrane region" description="Helical" evidence="7">
    <location>
        <begin position="255"/>
        <end position="276"/>
    </location>
</feature>
<dbReference type="RefSeq" id="WP_218252792.1">
    <property type="nucleotide sequence ID" value="NZ_JABXWD010000206.1"/>
</dbReference>
<evidence type="ECO:0000256" key="7">
    <source>
        <dbReference type="SAM" id="Phobius"/>
    </source>
</evidence>
<dbReference type="GO" id="GO:0016740">
    <property type="term" value="F:transferase activity"/>
    <property type="evidence" value="ECO:0007669"/>
    <property type="project" value="UniProtKB-KW"/>
</dbReference>
<evidence type="ECO:0000256" key="1">
    <source>
        <dbReference type="ARBA" id="ARBA00004141"/>
    </source>
</evidence>
<gene>
    <name evidence="9" type="ORF">HWQ67_11285</name>
</gene>
<reference evidence="9 10" key="1">
    <citation type="journal article" date="2020" name="J Geophys Res Biogeosci">
        <title>Magnetotaxis as an Adaptation to Enable Bacterial Shuttling of Microbial Sulfur and Sulfur Cycling Across Aquatic Oxic#Anoxic Interfaces.</title>
        <authorList>
            <person name="Li J."/>
            <person name="Liu P."/>
            <person name="Wang J."/>
            <person name="Roberts A.P."/>
            <person name="Pan Y."/>
        </authorList>
    </citation>
    <scope>NUCLEOTIDE SEQUENCE [LARGE SCALE GENOMIC DNA]</scope>
    <source>
        <strain evidence="9 10">MYR-1_YQ</strain>
    </source>
</reference>
<dbReference type="InterPro" id="IPR003362">
    <property type="entry name" value="Bact_transf"/>
</dbReference>
<comment type="subcellular location">
    <subcellularLocation>
        <location evidence="1">Membrane</location>
        <topology evidence="1">Multi-pass membrane protein</topology>
    </subcellularLocation>
</comment>
<name>A0ABS6RZX1_9BACT</name>
<protein>
    <submittedName>
        <fullName evidence="9">Sugar transferase</fullName>
    </submittedName>
</protein>
<evidence type="ECO:0000256" key="2">
    <source>
        <dbReference type="ARBA" id="ARBA00006464"/>
    </source>
</evidence>
<dbReference type="InterPro" id="IPR017475">
    <property type="entry name" value="EPS_sugar_tfrase"/>
</dbReference>
<feature type="transmembrane region" description="Helical" evidence="7">
    <location>
        <begin position="72"/>
        <end position="94"/>
    </location>
</feature>
<evidence type="ECO:0000313" key="9">
    <source>
        <dbReference type="EMBL" id="MBV6342169.1"/>
    </source>
</evidence>
<comment type="similarity">
    <text evidence="2">Belongs to the bacterial sugar transferase family.</text>
</comment>
<evidence type="ECO:0000256" key="3">
    <source>
        <dbReference type="ARBA" id="ARBA00022679"/>
    </source>
</evidence>
<keyword evidence="3 9" id="KW-0808">Transferase</keyword>
<dbReference type="NCBIfam" id="TIGR03025">
    <property type="entry name" value="EPS_sugtrans"/>
    <property type="match status" value="1"/>
</dbReference>
<feature type="domain" description="Bacterial sugar transferase" evidence="8">
    <location>
        <begin position="250"/>
        <end position="432"/>
    </location>
</feature>
<comment type="caution">
    <text evidence="9">The sequence shown here is derived from an EMBL/GenBank/DDBJ whole genome shotgun (WGS) entry which is preliminary data.</text>
</comment>
<evidence type="ECO:0000256" key="6">
    <source>
        <dbReference type="ARBA" id="ARBA00023136"/>
    </source>
</evidence>
<keyword evidence="6 7" id="KW-0472">Membrane</keyword>
<proteinExistence type="inferred from homology"/>
<dbReference type="Proteomes" id="UP001196980">
    <property type="component" value="Unassembled WGS sequence"/>
</dbReference>
<dbReference type="PANTHER" id="PTHR30576:SF0">
    <property type="entry name" value="UNDECAPRENYL-PHOSPHATE N-ACETYLGALACTOSAMINYL 1-PHOSPHATE TRANSFERASE-RELATED"/>
    <property type="match status" value="1"/>
</dbReference>
<keyword evidence="5 7" id="KW-1133">Transmembrane helix</keyword>
<accession>A0ABS6RZX1</accession>
<keyword evidence="10" id="KW-1185">Reference proteome</keyword>